<sequence length="64" mass="7342">MCIRICLFIYQSVHVKFNLKALGENIREEKQTRIITRRKEGRHERLRNCAERGGGGGGGREDQG</sequence>
<protein>
    <submittedName>
        <fullName evidence="1">Uncharacterized protein</fullName>
    </submittedName>
</protein>
<organism evidence="1">
    <name type="scientific">Scylla paramamosain</name>
    <name type="common">Mud crab</name>
    <dbReference type="NCBI Taxonomy" id="85552"/>
    <lineage>
        <taxon>Eukaryota</taxon>
        <taxon>Metazoa</taxon>
        <taxon>Ecdysozoa</taxon>
        <taxon>Arthropoda</taxon>
        <taxon>Crustacea</taxon>
        <taxon>Multicrustacea</taxon>
        <taxon>Malacostraca</taxon>
        <taxon>Eumalacostraca</taxon>
        <taxon>Eucarida</taxon>
        <taxon>Decapoda</taxon>
        <taxon>Pleocyemata</taxon>
        <taxon>Brachyura</taxon>
        <taxon>Eubrachyura</taxon>
        <taxon>Portunoidea</taxon>
        <taxon>Portunidae</taxon>
        <taxon>Portuninae</taxon>
        <taxon>Scylla</taxon>
    </lineage>
</organism>
<dbReference type="EMBL" id="FJ774806">
    <property type="protein sequence ID" value="ACY66527.1"/>
    <property type="molecule type" value="mRNA"/>
</dbReference>
<proteinExistence type="evidence at transcript level"/>
<accession>D2DSW7</accession>
<name>D2DSW7_SCYPA</name>
<reference evidence="1" key="1">
    <citation type="submission" date="2009-02" db="EMBL/GenBank/DDBJ databases">
        <title>Construction of SSH cDNA library from hemocytes of Scylla paramamosain LPS-challenged.</title>
        <authorList>
            <person name="Wang K.J."/>
            <person name="Chen F.Y."/>
            <person name="Bo J."/>
            <person name="Ren H.L."/>
        </authorList>
    </citation>
    <scope>NUCLEOTIDE SEQUENCE</scope>
</reference>
<dbReference type="AlphaFoldDB" id="D2DSW7"/>
<evidence type="ECO:0000313" key="1">
    <source>
        <dbReference type="EMBL" id="ACY66527.1"/>
    </source>
</evidence>